<dbReference type="EMBL" id="AP027735">
    <property type="protein sequence ID" value="BDZ57660.1"/>
    <property type="molecule type" value="Genomic_DNA"/>
</dbReference>
<proteinExistence type="predicted"/>
<keyword evidence="2" id="KW-1185">Reference proteome</keyword>
<gene>
    <name evidence="1" type="ORF">GCM10025872_13170</name>
</gene>
<evidence type="ECO:0000313" key="2">
    <source>
        <dbReference type="Proteomes" id="UP001321421"/>
    </source>
</evidence>
<accession>A0ABM8H9R6</accession>
<dbReference type="Proteomes" id="UP001321421">
    <property type="component" value="Chromosome"/>
</dbReference>
<protein>
    <submittedName>
        <fullName evidence="1">Uncharacterized protein</fullName>
    </submittedName>
</protein>
<name>A0ABM8H9R6_9MICO</name>
<organism evidence="1 2">
    <name type="scientific">Barrientosiimonas endolithica</name>
    <dbReference type="NCBI Taxonomy" id="1535208"/>
    <lineage>
        <taxon>Bacteria</taxon>
        <taxon>Bacillati</taxon>
        <taxon>Actinomycetota</taxon>
        <taxon>Actinomycetes</taxon>
        <taxon>Micrococcales</taxon>
        <taxon>Dermacoccaceae</taxon>
        <taxon>Barrientosiimonas</taxon>
    </lineage>
</organism>
<sequence>MGEAGLRHDAQVSRQARRWLEQMAEVEQRGPGPDGWGPSVERLAAGQTAFAGRVTAGEWVGHDVLINAYFRTPSIRERLRNRVVRQDPGARRAEALGFDAVMWQVDPAAPGSKDPDPWIGSLENVLDYVAPKSVEWFPPVAAAKASLRQRD</sequence>
<evidence type="ECO:0000313" key="1">
    <source>
        <dbReference type="EMBL" id="BDZ57660.1"/>
    </source>
</evidence>
<reference evidence="2" key="1">
    <citation type="journal article" date="2019" name="Int. J. Syst. Evol. Microbiol.">
        <title>The Global Catalogue of Microorganisms (GCM) 10K type strain sequencing project: providing services to taxonomists for standard genome sequencing and annotation.</title>
        <authorList>
            <consortium name="The Broad Institute Genomics Platform"/>
            <consortium name="The Broad Institute Genome Sequencing Center for Infectious Disease"/>
            <person name="Wu L."/>
            <person name="Ma J."/>
        </authorList>
    </citation>
    <scope>NUCLEOTIDE SEQUENCE [LARGE SCALE GENOMIC DNA]</scope>
    <source>
        <strain evidence="2">NBRC 110608</strain>
    </source>
</reference>